<dbReference type="InterPro" id="IPR035901">
    <property type="entry name" value="GIY-YIG_endonuc_sf"/>
</dbReference>
<evidence type="ECO:0000256" key="2">
    <source>
        <dbReference type="SAM" id="MobiDB-lite"/>
    </source>
</evidence>
<gene>
    <name evidence="4" type="ORF">JOF54_002133</name>
</gene>
<sequence length="105" mass="11685">MPWTYILRCADGSFYVGSARDLDARMTQHALGTDGSYTATRRPVELVWALESERVDEAHGLERKIKGWRREKRIALIEGRFVDLPRLSRSGPHARGPSTSSGSGG</sequence>
<keyword evidence="4" id="KW-0255">Endonuclease</keyword>
<feature type="domain" description="GIY-YIG" evidence="3">
    <location>
        <begin position="1"/>
        <end position="75"/>
    </location>
</feature>
<keyword evidence="4" id="KW-0540">Nuclease</keyword>
<keyword evidence="5" id="KW-1185">Reference proteome</keyword>
<dbReference type="InterPro" id="IPR000305">
    <property type="entry name" value="GIY-YIG_endonuc"/>
</dbReference>
<dbReference type="Gene3D" id="3.40.1440.10">
    <property type="entry name" value="GIY-YIG endonuclease"/>
    <property type="match status" value="1"/>
</dbReference>
<accession>A0ABS4Z833</accession>
<name>A0ABS4Z833_9ACTN</name>
<organism evidence="4 5">
    <name type="scientific">Microlunatus capsulatus</name>
    <dbReference type="NCBI Taxonomy" id="99117"/>
    <lineage>
        <taxon>Bacteria</taxon>
        <taxon>Bacillati</taxon>
        <taxon>Actinomycetota</taxon>
        <taxon>Actinomycetes</taxon>
        <taxon>Propionibacteriales</taxon>
        <taxon>Propionibacteriaceae</taxon>
        <taxon>Microlunatus</taxon>
    </lineage>
</organism>
<dbReference type="Proteomes" id="UP000758168">
    <property type="component" value="Unassembled WGS sequence"/>
</dbReference>
<evidence type="ECO:0000313" key="4">
    <source>
        <dbReference type="EMBL" id="MBP2417211.1"/>
    </source>
</evidence>
<dbReference type="PANTHER" id="PTHR34477">
    <property type="entry name" value="UPF0213 PROTEIN YHBQ"/>
    <property type="match status" value="1"/>
</dbReference>
<proteinExistence type="inferred from homology"/>
<dbReference type="EMBL" id="JAGIOB010000001">
    <property type="protein sequence ID" value="MBP2417211.1"/>
    <property type="molecule type" value="Genomic_DNA"/>
</dbReference>
<dbReference type="RefSeq" id="WP_210055496.1">
    <property type="nucleotide sequence ID" value="NZ_JAGIOB010000001.1"/>
</dbReference>
<dbReference type="PROSITE" id="PS50164">
    <property type="entry name" value="GIY_YIG"/>
    <property type="match status" value="1"/>
</dbReference>
<keyword evidence="4" id="KW-0378">Hydrolase</keyword>
<dbReference type="Pfam" id="PF01541">
    <property type="entry name" value="GIY-YIG"/>
    <property type="match status" value="1"/>
</dbReference>
<dbReference type="CDD" id="cd10456">
    <property type="entry name" value="GIY-YIG_UPF0213"/>
    <property type="match status" value="1"/>
</dbReference>
<feature type="region of interest" description="Disordered" evidence="2">
    <location>
        <begin position="86"/>
        <end position="105"/>
    </location>
</feature>
<dbReference type="GO" id="GO:0004519">
    <property type="term" value="F:endonuclease activity"/>
    <property type="evidence" value="ECO:0007669"/>
    <property type="project" value="UniProtKB-KW"/>
</dbReference>
<dbReference type="SUPFAM" id="SSF82771">
    <property type="entry name" value="GIY-YIG endonuclease"/>
    <property type="match status" value="1"/>
</dbReference>
<protein>
    <submittedName>
        <fullName evidence="4">GIY-YIG superfamily endonuclease</fullName>
    </submittedName>
</protein>
<comment type="similarity">
    <text evidence="1">Belongs to the UPF0213 family.</text>
</comment>
<evidence type="ECO:0000256" key="1">
    <source>
        <dbReference type="ARBA" id="ARBA00007435"/>
    </source>
</evidence>
<comment type="caution">
    <text evidence="4">The sequence shown here is derived from an EMBL/GenBank/DDBJ whole genome shotgun (WGS) entry which is preliminary data.</text>
</comment>
<dbReference type="InterPro" id="IPR050190">
    <property type="entry name" value="UPF0213_domain"/>
</dbReference>
<dbReference type="PANTHER" id="PTHR34477:SF1">
    <property type="entry name" value="UPF0213 PROTEIN YHBQ"/>
    <property type="match status" value="1"/>
</dbReference>
<evidence type="ECO:0000259" key="3">
    <source>
        <dbReference type="PROSITE" id="PS50164"/>
    </source>
</evidence>
<evidence type="ECO:0000313" key="5">
    <source>
        <dbReference type="Proteomes" id="UP000758168"/>
    </source>
</evidence>
<reference evidence="4 5" key="1">
    <citation type="submission" date="2021-03" db="EMBL/GenBank/DDBJ databases">
        <title>Sequencing the genomes of 1000 actinobacteria strains.</title>
        <authorList>
            <person name="Klenk H.-P."/>
        </authorList>
    </citation>
    <scope>NUCLEOTIDE SEQUENCE [LARGE SCALE GENOMIC DNA]</scope>
    <source>
        <strain evidence="4 5">DSM 12936</strain>
    </source>
</reference>